<protein>
    <submittedName>
        <fullName evidence="2">Hemerythrin domain-containing protein</fullName>
    </submittedName>
</protein>
<proteinExistence type="predicted"/>
<evidence type="ECO:0000313" key="2">
    <source>
        <dbReference type="EMBL" id="MFD1779375.1"/>
    </source>
</evidence>
<keyword evidence="3" id="KW-1185">Reference proteome</keyword>
<organism evidence="2 3">
    <name type="scientific">Fredinandcohnia salidurans</name>
    <dbReference type="NCBI Taxonomy" id="2595041"/>
    <lineage>
        <taxon>Bacteria</taxon>
        <taxon>Bacillati</taxon>
        <taxon>Bacillota</taxon>
        <taxon>Bacilli</taxon>
        <taxon>Bacillales</taxon>
        <taxon>Bacillaceae</taxon>
        <taxon>Fredinandcohnia</taxon>
    </lineage>
</organism>
<gene>
    <name evidence="2" type="ORF">ACFSFW_11905</name>
</gene>
<dbReference type="Pfam" id="PF01814">
    <property type="entry name" value="Hemerythrin"/>
    <property type="match status" value="1"/>
</dbReference>
<accession>A0ABW4MSM9</accession>
<feature type="domain" description="Hemerythrin-like" evidence="1">
    <location>
        <begin position="14"/>
        <end position="152"/>
    </location>
</feature>
<name>A0ABW4MSM9_9BACI</name>
<sequence length="171" mass="19920">MLIEDPNVKLSPPLQQLKDEHTSLRANMDRFYEIAEEIEYESGPEVLELFSELYKQILAFNNELAGHSKREDEGLFPMMDRRLGDKDRTIETMEYEHRKAEQHLLDFLDEALQAGESIDEFDAQTITVYAVQAYATLTQHFAKEENMLFPLAQRILSAEEKVKLGRLLRDL</sequence>
<comment type="caution">
    <text evidence="2">The sequence shown here is derived from an EMBL/GenBank/DDBJ whole genome shotgun (WGS) entry which is preliminary data.</text>
</comment>
<dbReference type="PANTHER" id="PTHR39966">
    <property type="entry name" value="BLL2471 PROTEIN-RELATED"/>
    <property type="match status" value="1"/>
</dbReference>
<reference evidence="3" key="1">
    <citation type="journal article" date="2019" name="Int. J. Syst. Evol. Microbiol.">
        <title>The Global Catalogue of Microorganisms (GCM) 10K type strain sequencing project: providing services to taxonomists for standard genome sequencing and annotation.</title>
        <authorList>
            <consortium name="The Broad Institute Genomics Platform"/>
            <consortium name="The Broad Institute Genome Sequencing Center for Infectious Disease"/>
            <person name="Wu L."/>
            <person name="Ma J."/>
        </authorList>
    </citation>
    <scope>NUCLEOTIDE SEQUENCE [LARGE SCALE GENOMIC DNA]</scope>
    <source>
        <strain evidence="3">CCUG 15531</strain>
    </source>
</reference>
<dbReference type="Gene3D" id="1.20.120.520">
    <property type="entry name" value="nmb1532 protein domain like"/>
    <property type="match status" value="1"/>
</dbReference>
<evidence type="ECO:0000313" key="3">
    <source>
        <dbReference type="Proteomes" id="UP001597227"/>
    </source>
</evidence>
<evidence type="ECO:0000259" key="1">
    <source>
        <dbReference type="Pfam" id="PF01814"/>
    </source>
</evidence>
<dbReference type="CDD" id="cd12108">
    <property type="entry name" value="Hr-like"/>
    <property type="match status" value="1"/>
</dbReference>
<dbReference type="InterPro" id="IPR012312">
    <property type="entry name" value="Hemerythrin-like"/>
</dbReference>
<dbReference type="EMBL" id="JBHUEK010000018">
    <property type="protein sequence ID" value="MFD1779375.1"/>
    <property type="molecule type" value="Genomic_DNA"/>
</dbReference>
<dbReference type="PANTHER" id="PTHR39966:SF1">
    <property type="entry name" value="HEMERYTHRIN-LIKE DOMAIN-CONTAINING PROTEIN"/>
    <property type="match status" value="1"/>
</dbReference>
<dbReference type="Proteomes" id="UP001597227">
    <property type="component" value="Unassembled WGS sequence"/>
</dbReference>
<dbReference type="RefSeq" id="WP_304219648.1">
    <property type="nucleotide sequence ID" value="NZ_JBHUEK010000018.1"/>
</dbReference>